<evidence type="ECO:0000256" key="1">
    <source>
        <dbReference type="ARBA" id="ARBA00022645"/>
    </source>
</evidence>
<evidence type="ECO:0000256" key="5">
    <source>
        <dbReference type="ARBA" id="ARBA00023180"/>
    </source>
</evidence>
<dbReference type="Pfam" id="PF00450">
    <property type="entry name" value="Peptidase_S10"/>
    <property type="match status" value="1"/>
</dbReference>
<dbReference type="KEGG" id="rpd:RPD_0380"/>
<dbReference type="Proteomes" id="UP000001818">
    <property type="component" value="Chromosome"/>
</dbReference>
<keyword evidence="3" id="KW-0732">Signal</keyword>
<dbReference type="InterPro" id="IPR029058">
    <property type="entry name" value="AB_hydrolase_fold"/>
</dbReference>
<accession>Q13E71</accession>
<sequence length="573" mass="61767">MGFSLSRDDREGVAQALDCRQTDAVLRSALFPEQSTRRPCRPHAPPFVLKETLMALSPWSVCRAAMALMLVTTATLASARAQDAAPASQQPAAAQGGKSETGGSRGKAAAASSDAEQHRLPADSVTRHTLALPGRSLSFAATAGSIRLFNDKAEPQADIAYTAYQLDNAEARTRPVTFLFNGGPGASSAWLQLGAAGPWRLPIFGEAAVASATPALQPNAETWLDFTDLVFIDPVGTGYSRLVASGDDVRKQFYSVDGDVDAIALTIRRWLEKHDRLLSPKYVGGESYGGIRGPRVVRNLQTRQGVGVKGLILVSPLLDFREYSGSSLLQYVARLPSMAAAARQQKGPVTRTDLTDVEAYARGEFLADLIKGEADQAATNRLADRVATLTGIDPAVSRRLAGRLDTSEFQREFDRANGKVTGRFDASVLGFDPFPDSSDAQFSDPSADSLIAPLTSAAAELTRNPLQWRPDGSYHLLNSSVAQQWDFGRGRNPVESLTQLREILAVDPKLQVLVTHGLFDLATPYFASQIAIDQLPPFASKRIKLVTWPGGHMTYARDDARKALRGEVGAMMK</sequence>
<reference evidence="7 8" key="1">
    <citation type="submission" date="2006-03" db="EMBL/GenBank/DDBJ databases">
        <title>Complete sequence of Rhodopseudomonas palustris BisB5.</title>
        <authorList>
            <consortium name="US DOE Joint Genome Institute"/>
            <person name="Copeland A."/>
            <person name="Lucas S."/>
            <person name="Lapidus A."/>
            <person name="Barry K."/>
            <person name="Detter J.C."/>
            <person name="Glavina del Rio T."/>
            <person name="Hammon N."/>
            <person name="Israni S."/>
            <person name="Dalin E."/>
            <person name="Tice H."/>
            <person name="Pitluck S."/>
            <person name="Chain P."/>
            <person name="Malfatti S."/>
            <person name="Shin M."/>
            <person name="Vergez L."/>
            <person name="Schmutz J."/>
            <person name="Larimer F."/>
            <person name="Land M."/>
            <person name="Hauser L."/>
            <person name="Pelletier D.A."/>
            <person name="Kyrpides N."/>
            <person name="Lykidis A."/>
            <person name="Oda Y."/>
            <person name="Harwood C.S."/>
            <person name="Richardson P."/>
        </authorList>
    </citation>
    <scope>NUCLEOTIDE SEQUENCE [LARGE SCALE GENOMIC DNA]</scope>
    <source>
        <strain evidence="7 8">BisB5</strain>
    </source>
</reference>
<dbReference type="PANTHER" id="PTHR11802">
    <property type="entry name" value="SERINE PROTEASE FAMILY S10 SERINE CARBOXYPEPTIDASE"/>
    <property type="match status" value="1"/>
</dbReference>
<feature type="region of interest" description="Disordered" evidence="6">
    <location>
        <begin position="87"/>
        <end position="122"/>
    </location>
</feature>
<dbReference type="HOGENOM" id="CLU_032786_0_0_5"/>
<evidence type="ECO:0000256" key="6">
    <source>
        <dbReference type="SAM" id="MobiDB-lite"/>
    </source>
</evidence>
<evidence type="ECO:0000256" key="3">
    <source>
        <dbReference type="ARBA" id="ARBA00022729"/>
    </source>
</evidence>
<keyword evidence="4" id="KW-0378">Hydrolase</keyword>
<proteinExistence type="predicted"/>
<evidence type="ECO:0000313" key="7">
    <source>
        <dbReference type="EMBL" id="ABE37618.1"/>
    </source>
</evidence>
<name>Q13E71_RHOPS</name>
<dbReference type="STRING" id="316057.RPD_0380"/>
<dbReference type="ESTHER" id="rhopa-Q13E71">
    <property type="family name" value="Carboxypeptidase_S10"/>
</dbReference>
<dbReference type="InterPro" id="IPR001563">
    <property type="entry name" value="Peptidase_S10"/>
</dbReference>
<protein>
    <submittedName>
        <fullName evidence="7">Peptidase S10, serine carboxypeptidase</fullName>
    </submittedName>
</protein>
<dbReference type="EMBL" id="CP000283">
    <property type="protein sequence ID" value="ABE37618.1"/>
    <property type="molecule type" value="Genomic_DNA"/>
</dbReference>
<dbReference type="SUPFAM" id="SSF53474">
    <property type="entry name" value="alpha/beta-Hydrolases"/>
    <property type="match status" value="1"/>
</dbReference>
<dbReference type="GO" id="GO:0004185">
    <property type="term" value="F:serine-type carboxypeptidase activity"/>
    <property type="evidence" value="ECO:0007669"/>
    <property type="project" value="InterPro"/>
</dbReference>
<gene>
    <name evidence="7" type="ordered locus">RPD_0380</name>
</gene>
<evidence type="ECO:0000256" key="4">
    <source>
        <dbReference type="ARBA" id="ARBA00022801"/>
    </source>
</evidence>
<keyword evidence="1 7" id="KW-0121">Carboxypeptidase</keyword>
<keyword evidence="5" id="KW-0325">Glycoprotein</keyword>
<organism evidence="7 8">
    <name type="scientific">Rhodopseudomonas palustris (strain BisB5)</name>
    <dbReference type="NCBI Taxonomy" id="316057"/>
    <lineage>
        <taxon>Bacteria</taxon>
        <taxon>Pseudomonadati</taxon>
        <taxon>Pseudomonadota</taxon>
        <taxon>Alphaproteobacteria</taxon>
        <taxon>Hyphomicrobiales</taxon>
        <taxon>Nitrobacteraceae</taxon>
        <taxon>Rhodopseudomonas</taxon>
    </lineage>
</organism>
<keyword evidence="2" id="KW-0645">Protease</keyword>
<evidence type="ECO:0000313" key="8">
    <source>
        <dbReference type="Proteomes" id="UP000001818"/>
    </source>
</evidence>
<dbReference type="GO" id="GO:0006508">
    <property type="term" value="P:proteolysis"/>
    <property type="evidence" value="ECO:0007669"/>
    <property type="project" value="UniProtKB-KW"/>
</dbReference>
<evidence type="ECO:0000256" key="2">
    <source>
        <dbReference type="ARBA" id="ARBA00022670"/>
    </source>
</evidence>
<dbReference type="Gene3D" id="3.40.50.1820">
    <property type="entry name" value="alpha/beta hydrolase"/>
    <property type="match status" value="1"/>
</dbReference>
<dbReference type="AlphaFoldDB" id="Q13E71"/>
<dbReference type="eggNOG" id="COG2939">
    <property type="taxonomic scope" value="Bacteria"/>
</dbReference>
<dbReference type="PANTHER" id="PTHR11802:SF3">
    <property type="entry name" value="RETINOID-INDUCIBLE SERINE CARBOXYPEPTIDASE"/>
    <property type="match status" value="1"/>
</dbReference>